<sequence>MLVLQTTITFKPYDYTFALYFTQNAAMNCEVRTTGIFSTAPINLEDSVPYRTVTQQSTDMRTSPMVEESRRMLPDSPHAAERNVPNCDHSLRLPGGMSSTEDFWKFLPLDDPAIRNFFGVCGRVFKIVNERVANPMTNKTQPS</sequence>
<protein>
    <recommendedName>
        <fullName evidence="1">Copper amine oxidase catalytic domain-containing protein</fullName>
    </recommendedName>
</protein>
<accession>A0AAD6HYL8</accession>
<keyword evidence="3" id="KW-1185">Reference proteome</keyword>
<dbReference type="SUPFAM" id="SSF49998">
    <property type="entry name" value="Amine oxidase catalytic domain"/>
    <property type="match status" value="1"/>
</dbReference>
<dbReference type="GO" id="GO:0008131">
    <property type="term" value="F:primary methylamine oxidase activity"/>
    <property type="evidence" value="ECO:0007669"/>
    <property type="project" value="InterPro"/>
</dbReference>
<name>A0AAD6HYL8_PENCN</name>
<comment type="caution">
    <text evidence="2">The sequence shown here is derived from an EMBL/GenBank/DDBJ whole genome shotgun (WGS) entry which is preliminary data.</text>
</comment>
<feature type="domain" description="Copper amine oxidase catalytic" evidence="1">
    <location>
        <begin position="2"/>
        <end position="55"/>
    </location>
</feature>
<reference evidence="2" key="2">
    <citation type="submission" date="2023-01" db="EMBL/GenBank/DDBJ databases">
        <authorList>
            <person name="Petersen C."/>
        </authorList>
    </citation>
    <scope>NUCLEOTIDE SEQUENCE</scope>
    <source>
        <strain evidence="2">IBT 15450</strain>
    </source>
</reference>
<dbReference type="GO" id="GO:0048038">
    <property type="term" value="F:quinone binding"/>
    <property type="evidence" value="ECO:0007669"/>
    <property type="project" value="InterPro"/>
</dbReference>
<evidence type="ECO:0000259" key="1">
    <source>
        <dbReference type="Pfam" id="PF01179"/>
    </source>
</evidence>
<dbReference type="AlphaFoldDB" id="A0AAD6HYL8"/>
<dbReference type="GO" id="GO:0009308">
    <property type="term" value="P:amine metabolic process"/>
    <property type="evidence" value="ECO:0007669"/>
    <property type="project" value="InterPro"/>
</dbReference>
<evidence type="ECO:0000313" key="2">
    <source>
        <dbReference type="EMBL" id="KAJ6022457.1"/>
    </source>
</evidence>
<evidence type="ECO:0000313" key="3">
    <source>
        <dbReference type="Proteomes" id="UP001219568"/>
    </source>
</evidence>
<dbReference type="InterPro" id="IPR015798">
    <property type="entry name" value="Cu_amine_oxidase_C"/>
</dbReference>
<dbReference type="Pfam" id="PF01179">
    <property type="entry name" value="Cu_amine_oxid"/>
    <property type="match status" value="1"/>
</dbReference>
<dbReference type="InterPro" id="IPR036460">
    <property type="entry name" value="Cu_amine_oxidase_C_sf"/>
</dbReference>
<proteinExistence type="predicted"/>
<organism evidence="2 3">
    <name type="scientific">Penicillium canescens</name>
    <dbReference type="NCBI Taxonomy" id="5083"/>
    <lineage>
        <taxon>Eukaryota</taxon>
        <taxon>Fungi</taxon>
        <taxon>Dikarya</taxon>
        <taxon>Ascomycota</taxon>
        <taxon>Pezizomycotina</taxon>
        <taxon>Eurotiomycetes</taxon>
        <taxon>Eurotiomycetidae</taxon>
        <taxon>Eurotiales</taxon>
        <taxon>Aspergillaceae</taxon>
        <taxon>Penicillium</taxon>
    </lineage>
</organism>
<gene>
    <name evidence="2" type="ORF">N7460_012852</name>
</gene>
<dbReference type="EMBL" id="JAQJZL010000016">
    <property type="protein sequence ID" value="KAJ6022457.1"/>
    <property type="molecule type" value="Genomic_DNA"/>
</dbReference>
<dbReference type="Gene3D" id="2.70.98.20">
    <property type="entry name" value="Copper amine oxidase, catalytic domain"/>
    <property type="match status" value="1"/>
</dbReference>
<dbReference type="GO" id="GO:0005507">
    <property type="term" value="F:copper ion binding"/>
    <property type="evidence" value="ECO:0007669"/>
    <property type="project" value="InterPro"/>
</dbReference>
<dbReference type="Proteomes" id="UP001219568">
    <property type="component" value="Unassembled WGS sequence"/>
</dbReference>
<reference evidence="2" key="1">
    <citation type="journal article" date="2023" name="IMA Fungus">
        <title>Comparative genomic study of the Penicillium genus elucidates a diverse pangenome and 15 lateral gene transfer events.</title>
        <authorList>
            <person name="Petersen C."/>
            <person name="Sorensen T."/>
            <person name="Nielsen M.R."/>
            <person name="Sondergaard T.E."/>
            <person name="Sorensen J.L."/>
            <person name="Fitzpatrick D.A."/>
            <person name="Frisvad J.C."/>
            <person name="Nielsen K.L."/>
        </authorList>
    </citation>
    <scope>NUCLEOTIDE SEQUENCE</scope>
    <source>
        <strain evidence="2">IBT 15450</strain>
    </source>
</reference>